<name>A0A9J5ZB08_SOLCO</name>
<accession>A0A9J5ZB08</accession>
<gene>
    <name evidence="1" type="ORF">H5410_021436</name>
</gene>
<evidence type="ECO:0000313" key="2">
    <source>
        <dbReference type="Proteomes" id="UP000824120"/>
    </source>
</evidence>
<feature type="non-terminal residue" evidence="1">
    <location>
        <position position="1"/>
    </location>
</feature>
<protein>
    <submittedName>
        <fullName evidence="1">Uncharacterized protein</fullName>
    </submittedName>
</protein>
<keyword evidence="2" id="KW-1185">Reference proteome</keyword>
<proteinExistence type="predicted"/>
<organism evidence="1 2">
    <name type="scientific">Solanum commersonii</name>
    <name type="common">Commerson's wild potato</name>
    <name type="synonym">Commerson's nightshade</name>
    <dbReference type="NCBI Taxonomy" id="4109"/>
    <lineage>
        <taxon>Eukaryota</taxon>
        <taxon>Viridiplantae</taxon>
        <taxon>Streptophyta</taxon>
        <taxon>Embryophyta</taxon>
        <taxon>Tracheophyta</taxon>
        <taxon>Spermatophyta</taxon>
        <taxon>Magnoliopsida</taxon>
        <taxon>eudicotyledons</taxon>
        <taxon>Gunneridae</taxon>
        <taxon>Pentapetalae</taxon>
        <taxon>asterids</taxon>
        <taxon>lamiids</taxon>
        <taxon>Solanales</taxon>
        <taxon>Solanaceae</taxon>
        <taxon>Solanoideae</taxon>
        <taxon>Solaneae</taxon>
        <taxon>Solanum</taxon>
    </lineage>
</organism>
<comment type="caution">
    <text evidence="1">The sequence shown here is derived from an EMBL/GenBank/DDBJ whole genome shotgun (WGS) entry which is preliminary data.</text>
</comment>
<sequence>HLNTFVELELAFEASIVSLKFFEKKARGSPKPLGESRMALTSSNVPMCQALKEKIKSAIEESSQRVAKRFRDAVLHRPKL</sequence>
<evidence type="ECO:0000313" key="1">
    <source>
        <dbReference type="EMBL" id="KAG5610155.1"/>
    </source>
</evidence>
<reference evidence="1 2" key="1">
    <citation type="submission" date="2020-09" db="EMBL/GenBank/DDBJ databases">
        <title>De no assembly of potato wild relative species, Solanum commersonii.</title>
        <authorList>
            <person name="Cho K."/>
        </authorList>
    </citation>
    <scope>NUCLEOTIDE SEQUENCE [LARGE SCALE GENOMIC DNA]</scope>
    <source>
        <strain evidence="1">LZ3.2</strain>
        <tissue evidence="1">Leaf</tissue>
    </source>
</reference>
<dbReference type="AlphaFoldDB" id="A0A9J5ZB08"/>
<dbReference type="EMBL" id="JACXVP010000004">
    <property type="protein sequence ID" value="KAG5610155.1"/>
    <property type="molecule type" value="Genomic_DNA"/>
</dbReference>
<dbReference type="Proteomes" id="UP000824120">
    <property type="component" value="Chromosome 4"/>
</dbReference>